<sequence length="570" mass="65633">MTSLTCTQHCSSPLSATSSCPLVESVTAEVLVCIFRQCDSLHELWSLMLTCRRLHHVWVTNAPSNVCILGRQVIPAFDLALIAVRATALVHSSLDEGLLPPEIDPLDLAGTADRRPDATEFQEMLDLHHLVRCIEVRYCHVTLPEIYSGEIGGFERWPKDRMPPPPIGTPEEPGEGMRVWRERFHGAAYTTFIMGAVFCRAYQQPFFPSADLSSADEESRRELLDLLRKSANDESWRIQLGMQEREREYLRRFPIFDLNDELGEHTSIFGPFIQWFFQLALDQLRSDPSRTSRDLLRDEVKAVTRLENPAQDLPLPGVYWDFPETGLFTQWFTGGTDTEGEAILWLAVQSVHMFEFIRTCIVNGEGIRGQGRRAVPEPWELCFSGPTRTARVVLFGIFAAEEIEMPRDYSSSADHQLLADPVQSHGLKKPFKREKYLEASPPILDVPLVLLDLYQRSGMSNKNHNEHTPPPPLQLFNFMLKHHFNLQFHEKLFYTYIKNISYYHAFSNRASIFANGPEHAPTRQYFDYTNGSEFLTEYRPPLLSWRAPYDYSPRQLNPRTWGIHDEWTHY</sequence>
<dbReference type="OrthoDB" id="5280464at2759"/>
<dbReference type="EMBL" id="JAGPXD010000001">
    <property type="protein sequence ID" value="KAH7376467.1"/>
    <property type="molecule type" value="Genomic_DNA"/>
</dbReference>
<accession>A0A8K0TSA2</accession>
<protein>
    <recommendedName>
        <fullName evidence="3">F-box domain-containing protein</fullName>
    </recommendedName>
</protein>
<comment type="caution">
    <text evidence="1">The sequence shown here is derived from an EMBL/GenBank/DDBJ whole genome shotgun (WGS) entry which is preliminary data.</text>
</comment>
<evidence type="ECO:0008006" key="3">
    <source>
        <dbReference type="Google" id="ProtNLM"/>
    </source>
</evidence>
<evidence type="ECO:0000313" key="1">
    <source>
        <dbReference type="EMBL" id="KAH7376467.1"/>
    </source>
</evidence>
<evidence type="ECO:0000313" key="2">
    <source>
        <dbReference type="Proteomes" id="UP000813385"/>
    </source>
</evidence>
<keyword evidence="2" id="KW-1185">Reference proteome</keyword>
<proteinExistence type="predicted"/>
<dbReference type="CDD" id="cd09917">
    <property type="entry name" value="F-box_SF"/>
    <property type="match status" value="1"/>
</dbReference>
<organism evidence="1 2">
    <name type="scientific">Plectosphaerella cucumerina</name>
    <dbReference type="NCBI Taxonomy" id="40658"/>
    <lineage>
        <taxon>Eukaryota</taxon>
        <taxon>Fungi</taxon>
        <taxon>Dikarya</taxon>
        <taxon>Ascomycota</taxon>
        <taxon>Pezizomycotina</taxon>
        <taxon>Sordariomycetes</taxon>
        <taxon>Hypocreomycetidae</taxon>
        <taxon>Glomerellales</taxon>
        <taxon>Plectosphaerellaceae</taxon>
        <taxon>Plectosphaerella</taxon>
    </lineage>
</organism>
<dbReference type="Proteomes" id="UP000813385">
    <property type="component" value="Unassembled WGS sequence"/>
</dbReference>
<reference evidence="1" key="1">
    <citation type="journal article" date="2021" name="Nat. Commun.">
        <title>Genetic determinants of endophytism in the Arabidopsis root mycobiome.</title>
        <authorList>
            <person name="Mesny F."/>
            <person name="Miyauchi S."/>
            <person name="Thiergart T."/>
            <person name="Pickel B."/>
            <person name="Atanasova L."/>
            <person name="Karlsson M."/>
            <person name="Huettel B."/>
            <person name="Barry K.W."/>
            <person name="Haridas S."/>
            <person name="Chen C."/>
            <person name="Bauer D."/>
            <person name="Andreopoulos W."/>
            <person name="Pangilinan J."/>
            <person name="LaButti K."/>
            <person name="Riley R."/>
            <person name="Lipzen A."/>
            <person name="Clum A."/>
            <person name="Drula E."/>
            <person name="Henrissat B."/>
            <person name="Kohler A."/>
            <person name="Grigoriev I.V."/>
            <person name="Martin F.M."/>
            <person name="Hacquard S."/>
        </authorList>
    </citation>
    <scope>NUCLEOTIDE SEQUENCE</scope>
    <source>
        <strain evidence="1">MPI-CAGE-AT-0016</strain>
    </source>
</reference>
<gene>
    <name evidence="1" type="ORF">B0T11DRAFT_346500</name>
</gene>
<dbReference type="AlphaFoldDB" id="A0A8K0TSA2"/>
<name>A0A8K0TSA2_9PEZI</name>